<dbReference type="NCBIfam" id="TIGR04183">
    <property type="entry name" value="Por_Secre_tail"/>
    <property type="match status" value="1"/>
</dbReference>
<comment type="caution">
    <text evidence="5">The sequence shown here is derived from an EMBL/GenBank/DDBJ whole genome shotgun (WGS) entry which is preliminary data.</text>
</comment>
<feature type="signal peptide" evidence="2">
    <location>
        <begin position="1"/>
        <end position="20"/>
    </location>
</feature>
<feature type="chain" id="PRO_5045853571" evidence="2">
    <location>
        <begin position="21"/>
        <end position="497"/>
    </location>
</feature>
<reference evidence="5 6" key="1">
    <citation type="submission" date="2020-02" db="EMBL/GenBank/DDBJ databases">
        <authorList>
            <person name="Chen W.-M."/>
        </authorList>
    </citation>
    <scope>NUCLEOTIDE SEQUENCE [LARGE SCALE GENOMIC DNA]</scope>
    <source>
        <strain evidence="5 6">KDG-16</strain>
    </source>
</reference>
<sequence length="497" mass="53307">MKLIRLVFFLLVFISSYSQNDLCSNAISITPSSACNVTVGSFSGATINSAAPNCATSASQDVWYSFVATEKMMGITLFGTSGISNGFEVYENSCAGSLIICRNANNTVGSGESILYNSFNVGTTYLLRVFNAFTATTTNTFSFCIQSYPAPVNDACANAITLIPNTTCQTTDVNLSGATLDGSVSTSCSPNPSQDVWYKFVATDKVMSVLLTSGGAISNGFEVYQNNCSGNLVICRNVNGNGSGEFLSWSGFIIGETYFIRVLNEFINPVNVQFSICVQNYPAPLNDVCLNAISLPVNSTCTTNTVALSGATLDGQASASCSPNPSQDVWYKFVATNASLTITISQVSDISNGFQVYENGCNGTLLVCRNNNGNGQGETFTYNNFTVGNEYYIRVVNEYITPLTTSSFNLCVTDATLSADGFNRSNLSVYPNPVNDLVTIELEDSIESVEVINSIGQVVLKSNQKQISLKDLPSGMYWLSVKAKDSATLFTHKILKQ</sequence>
<evidence type="ECO:0000256" key="2">
    <source>
        <dbReference type="SAM" id="SignalP"/>
    </source>
</evidence>
<feature type="domain" description="Secretion system C-terminal sorting" evidence="3">
    <location>
        <begin position="429"/>
        <end position="489"/>
    </location>
</feature>
<accession>A0ABX0I208</accession>
<evidence type="ECO:0000259" key="3">
    <source>
        <dbReference type="Pfam" id="PF18962"/>
    </source>
</evidence>
<evidence type="ECO:0000313" key="5">
    <source>
        <dbReference type="EMBL" id="NHM00761.1"/>
    </source>
</evidence>
<feature type="domain" description="T9SS-like galactose binding" evidence="4">
    <location>
        <begin position="153"/>
        <end position="276"/>
    </location>
</feature>
<dbReference type="Pfam" id="PF23759">
    <property type="entry name" value="GBD_T9SS_assoc"/>
    <property type="match status" value="3"/>
</dbReference>
<dbReference type="Pfam" id="PF18962">
    <property type="entry name" value="Por_Secre_tail"/>
    <property type="match status" value="1"/>
</dbReference>
<evidence type="ECO:0000256" key="1">
    <source>
        <dbReference type="ARBA" id="ARBA00022729"/>
    </source>
</evidence>
<proteinExistence type="predicted"/>
<organism evidence="5 6">
    <name type="scientific">Flavobacterium difficile</name>
    <dbReference type="NCBI Taxonomy" id="2709659"/>
    <lineage>
        <taxon>Bacteria</taxon>
        <taxon>Pseudomonadati</taxon>
        <taxon>Bacteroidota</taxon>
        <taxon>Flavobacteriia</taxon>
        <taxon>Flavobacteriales</taxon>
        <taxon>Flavobacteriaceae</taxon>
        <taxon>Flavobacterium</taxon>
    </lineage>
</organism>
<feature type="domain" description="T9SS-like galactose binding" evidence="4">
    <location>
        <begin position="19"/>
        <end position="142"/>
    </location>
</feature>
<dbReference type="Proteomes" id="UP000800984">
    <property type="component" value="Unassembled WGS sequence"/>
</dbReference>
<gene>
    <name evidence="5" type="ORF">G4D72_01395</name>
</gene>
<feature type="domain" description="T9SS-like galactose binding" evidence="4">
    <location>
        <begin position="286"/>
        <end position="409"/>
    </location>
</feature>
<dbReference type="InterPro" id="IPR026444">
    <property type="entry name" value="Secre_tail"/>
</dbReference>
<keyword evidence="6" id="KW-1185">Reference proteome</keyword>
<evidence type="ECO:0000313" key="6">
    <source>
        <dbReference type="Proteomes" id="UP000800984"/>
    </source>
</evidence>
<name>A0ABX0I208_9FLAO</name>
<protein>
    <submittedName>
        <fullName evidence="5">T9SS type A sorting domain-containing protein</fullName>
    </submittedName>
</protein>
<keyword evidence="1 2" id="KW-0732">Signal</keyword>
<dbReference type="RefSeq" id="WP_166075796.1">
    <property type="nucleotide sequence ID" value="NZ_JAAJBT010000001.1"/>
</dbReference>
<evidence type="ECO:0000259" key="4">
    <source>
        <dbReference type="Pfam" id="PF23759"/>
    </source>
</evidence>
<dbReference type="InterPro" id="IPR056600">
    <property type="entry name" value="GBD_T9SS_assoc"/>
</dbReference>
<dbReference type="EMBL" id="JAAJBT010000001">
    <property type="protein sequence ID" value="NHM00761.1"/>
    <property type="molecule type" value="Genomic_DNA"/>
</dbReference>